<dbReference type="Proteomes" id="UP000741013">
    <property type="component" value="Unassembled WGS sequence"/>
</dbReference>
<keyword evidence="3" id="KW-1185">Reference proteome</keyword>
<protein>
    <recommendedName>
        <fullName evidence="4">Low temperature requirement A protein (LtrA)</fullName>
    </recommendedName>
</protein>
<name>A0ABS4PTE8_9PSEU</name>
<feature type="transmembrane region" description="Helical" evidence="1">
    <location>
        <begin position="71"/>
        <end position="92"/>
    </location>
</feature>
<keyword evidence="1" id="KW-0812">Transmembrane</keyword>
<dbReference type="RefSeq" id="WP_209665975.1">
    <property type="nucleotide sequence ID" value="NZ_JAGGMS010000001.1"/>
</dbReference>
<dbReference type="EMBL" id="JAGGMS010000001">
    <property type="protein sequence ID" value="MBP2182704.1"/>
    <property type="molecule type" value="Genomic_DNA"/>
</dbReference>
<sequence>MVGRQLKIAQVVMFAQASASLGIWIVQLLTITARLDHNQEVAGSVWFVIVLNPIIVALVVLAAVSLRRRPWARGLALVMEAVGAVSALVSVITGFSQAAVAILLAIGVMVLVISGQRSARAA</sequence>
<accession>A0ABS4PTE8</accession>
<gene>
    <name evidence="2" type="ORF">JOM49_004230</name>
</gene>
<reference evidence="2 3" key="1">
    <citation type="submission" date="2021-03" db="EMBL/GenBank/DDBJ databases">
        <title>Sequencing the genomes of 1000 actinobacteria strains.</title>
        <authorList>
            <person name="Klenk H.-P."/>
        </authorList>
    </citation>
    <scope>NUCLEOTIDE SEQUENCE [LARGE SCALE GENOMIC DNA]</scope>
    <source>
        <strain evidence="2 3">DSM 45510</strain>
    </source>
</reference>
<evidence type="ECO:0008006" key="4">
    <source>
        <dbReference type="Google" id="ProtNLM"/>
    </source>
</evidence>
<feature type="transmembrane region" description="Helical" evidence="1">
    <location>
        <begin position="45"/>
        <end position="64"/>
    </location>
</feature>
<keyword evidence="1" id="KW-1133">Transmembrane helix</keyword>
<comment type="caution">
    <text evidence="2">The sequence shown here is derived from an EMBL/GenBank/DDBJ whole genome shotgun (WGS) entry which is preliminary data.</text>
</comment>
<proteinExistence type="predicted"/>
<keyword evidence="1" id="KW-0472">Membrane</keyword>
<organism evidence="2 3">
    <name type="scientific">Amycolatopsis magusensis</name>
    <dbReference type="NCBI Taxonomy" id="882444"/>
    <lineage>
        <taxon>Bacteria</taxon>
        <taxon>Bacillati</taxon>
        <taxon>Actinomycetota</taxon>
        <taxon>Actinomycetes</taxon>
        <taxon>Pseudonocardiales</taxon>
        <taxon>Pseudonocardiaceae</taxon>
        <taxon>Amycolatopsis</taxon>
    </lineage>
</organism>
<feature type="transmembrane region" description="Helical" evidence="1">
    <location>
        <begin position="98"/>
        <end position="115"/>
    </location>
</feature>
<evidence type="ECO:0000313" key="3">
    <source>
        <dbReference type="Proteomes" id="UP000741013"/>
    </source>
</evidence>
<evidence type="ECO:0000313" key="2">
    <source>
        <dbReference type="EMBL" id="MBP2182704.1"/>
    </source>
</evidence>
<evidence type="ECO:0000256" key="1">
    <source>
        <dbReference type="SAM" id="Phobius"/>
    </source>
</evidence>
<feature type="transmembrane region" description="Helical" evidence="1">
    <location>
        <begin position="12"/>
        <end position="33"/>
    </location>
</feature>